<dbReference type="Proteomes" id="UP000838686">
    <property type="component" value="Unassembled WGS sequence"/>
</dbReference>
<comment type="caution">
    <text evidence="1">The sequence shown here is derived from an EMBL/GenBank/DDBJ whole genome shotgun (WGS) entry which is preliminary data.</text>
</comment>
<keyword evidence="2" id="KW-1185">Reference proteome</keyword>
<proteinExistence type="predicted"/>
<evidence type="ECO:0000313" key="2">
    <source>
        <dbReference type="Proteomes" id="UP000838686"/>
    </source>
</evidence>
<name>A0ABM9C5Q8_9BACL</name>
<reference evidence="1" key="1">
    <citation type="submission" date="2022-01" db="EMBL/GenBank/DDBJ databases">
        <authorList>
            <person name="Criscuolo A."/>
        </authorList>
    </citation>
    <scope>NUCLEOTIDE SEQUENCE</scope>
    <source>
        <strain evidence="1">CIP111893</strain>
    </source>
</reference>
<protein>
    <submittedName>
        <fullName evidence="1">Uncharacterized protein</fullName>
    </submittedName>
</protein>
<dbReference type="EMBL" id="CAKMMF010000010">
    <property type="protein sequence ID" value="CAH1204122.1"/>
    <property type="molecule type" value="Genomic_DNA"/>
</dbReference>
<accession>A0ABM9C5Q8</accession>
<evidence type="ECO:0000313" key="1">
    <source>
        <dbReference type="EMBL" id="CAH1204122.1"/>
    </source>
</evidence>
<gene>
    <name evidence="1" type="ORF">PAECIP111893_02147</name>
</gene>
<sequence>MQELVGKTAKFKVDSLAIIQSNNSNGTDPLSTTPLLIGDIGLQTGVAIHSGNAANVRVALEGTVGLTVATEATAIITLTIERNGSSTAGTGVLIHQQVFETDFVRVFSPLSITAGDFPPAALVLAGEIRYTLFISSTSDAIILSGPVGFNGSASAGTTTS</sequence>
<organism evidence="1 2">
    <name type="scientific">Paenibacillus plantiphilus</name>
    <dbReference type="NCBI Taxonomy" id="2905650"/>
    <lineage>
        <taxon>Bacteria</taxon>
        <taxon>Bacillati</taxon>
        <taxon>Bacillota</taxon>
        <taxon>Bacilli</taxon>
        <taxon>Bacillales</taxon>
        <taxon>Paenibacillaceae</taxon>
        <taxon>Paenibacillus</taxon>
    </lineage>
</organism>